<dbReference type="SUPFAM" id="SSF81593">
    <property type="entry name" value="Nucleotidyltransferase substrate binding subunit/domain"/>
    <property type="match status" value="1"/>
</dbReference>
<comment type="caution">
    <text evidence="2">The sequence shown here is derived from an EMBL/GenBank/DDBJ whole genome shotgun (WGS) entry which is preliminary data.</text>
</comment>
<dbReference type="InterPro" id="IPR007842">
    <property type="entry name" value="HEPN_dom"/>
</dbReference>
<proteinExistence type="predicted"/>
<dbReference type="Gene3D" id="1.20.120.330">
    <property type="entry name" value="Nucleotidyltransferases domain 2"/>
    <property type="match status" value="1"/>
</dbReference>
<dbReference type="EMBL" id="CAJNIZ010010071">
    <property type="protein sequence ID" value="CAE7293385.1"/>
    <property type="molecule type" value="Genomic_DNA"/>
</dbReference>
<gene>
    <name evidence="2" type="primary">Sacs</name>
    <name evidence="2" type="ORF">SPIL2461_LOCUS6594</name>
</gene>
<dbReference type="AlphaFoldDB" id="A0A812N305"/>
<sequence>ALKSAMLRTCGLAEEEFTGRMAHDLPMLYGRLCDAKPQTSSQAQALKDLPASLEDMTWLKTAYLATRYPNVLPRGQVPAQAYDMAAAQRAGKVAEQFP</sequence>
<evidence type="ECO:0000259" key="1">
    <source>
        <dbReference type="PROSITE" id="PS50910"/>
    </source>
</evidence>
<protein>
    <submittedName>
        <fullName evidence="2">Sacs protein</fullName>
    </submittedName>
</protein>
<feature type="non-terminal residue" evidence="2">
    <location>
        <position position="1"/>
    </location>
</feature>
<organism evidence="2 3">
    <name type="scientific">Symbiodinium pilosum</name>
    <name type="common">Dinoflagellate</name>
    <dbReference type="NCBI Taxonomy" id="2952"/>
    <lineage>
        <taxon>Eukaryota</taxon>
        <taxon>Sar</taxon>
        <taxon>Alveolata</taxon>
        <taxon>Dinophyceae</taxon>
        <taxon>Suessiales</taxon>
        <taxon>Symbiodiniaceae</taxon>
        <taxon>Symbiodinium</taxon>
    </lineage>
</organism>
<dbReference type="PROSITE" id="PS50910">
    <property type="entry name" value="HEPN"/>
    <property type="match status" value="1"/>
</dbReference>
<reference evidence="2" key="1">
    <citation type="submission" date="2021-02" db="EMBL/GenBank/DDBJ databases">
        <authorList>
            <person name="Dougan E. K."/>
            <person name="Rhodes N."/>
            <person name="Thang M."/>
            <person name="Chan C."/>
        </authorList>
    </citation>
    <scope>NUCLEOTIDE SEQUENCE</scope>
</reference>
<evidence type="ECO:0000313" key="2">
    <source>
        <dbReference type="EMBL" id="CAE7293385.1"/>
    </source>
</evidence>
<name>A0A812N305_SYMPI</name>
<dbReference type="Proteomes" id="UP000649617">
    <property type="component" value="Unassembled WGS sequence"/>
</dbReference>
<accession>A0A812N305</accession>
<feature type="non-terminal residue" evidence="2">
    <location>
        <position position="98"/>
    </location>
</feature>
<feature type="domain" description="HEPN" evidence="1">
    <location>
        <begin position="1"/>
        <end position="97"/>
    </location>
</feature>
<keyword evidence="3" id="KW-1185">Reference proteome</keyword>
<dbReference type="OrthoDB" id="416018at2759"/>
<evidence type="ECO:0000313" key="3">
    <source>
        <dbReference type="Proteomes" id="UP000649617"/>
    </source>
</evidence>